<dbReference type="EC" id="3.1.2.22" evidence="4"/>
<comment type="similarity">
    <text evidence="3">Belongs to the AB hydrolase superfamily. AB hydrolase 2 family.</text>
</comment>
<evidence type="ECO:0000256" key="10">
    <source>
        <dbReference type="ARBA" id="ARBA00023098"/>
    </source>
</evidence>
<dbReference type="PANTHER" id="PTHR10655">
    <property type="entry name" value="LYSOPHOSPHOLIPASE-RELATED"/>
    <property type="match status" value="1"/>
</dbReference>
<dbReference type="PANTHER" id="PTHR10655:SF17">
    <property type="entry name" value="LYSOPHOSPHOLIPASE-LIKE PROTEIN 1"/>
    <property type="match status" value="1"/>
</dbReference>
<evidence type="ECO:0000256" key="8">
    <source>
        <dbReference type="ARBA" id="ARBA00022801"/>
    </source>
</evidence>
<feature type="domain" description="Phospholipase/carboxylesterase/thioesterase" evidence="15">
    <location>
        <begin position="7"/>
        <end position="225"/>
    </location>
</feature>
<dbReference type="SUPFAM" id="SSF53474">
    <property type="entry name" value="alpha/beta-Hydrolases"/>
    <property type="match status" value="1"/>
</dbReference>
<dbReference type="GO" id="GO:0008474">
    <property type="term" value="F:palmitoyl-(protein) hydrolase activity"/>
    <property type="evidence" value="ECO:0007669"/>
    <property type="project" value="UniProtKB-EC"/>
</dbReference>
<comment type="subcellular location">
    <subcellularLocation>
        <location evidence="2">Cytoplasm</location>
    </subcellularLocation>
    <subcellularLocation>
        <location evidence="1">Nucleus</location>
    </subcellularLocation>
</comment>
<evidence type="ECO:0000256" key="7">
    <source>
        <dbReference type="ARBA" id="ARBA00022490"/>
    </source>
</evidence>
<evidence type="ECO:0000256" key="4">
    <source>
        <dbReference type="ARBA" id="ARBA00012423"/>
    </source>
</evidence>
<comment type="catalytic activity">
    <reaction evidence="14">
        <text>S-hexadecanoyl-L-cysteinyl-[protein] + H2O = L-cysteinyl-[protein] + hexadecanoate + H(+)</text>
        <dbReference type="Rhea" id="RHEA:19233"/>
        <dbReference type="Rhea" id="RHEA-COMP:10131"/>
        <dbReference type="Rhea" id="RHEA-COMP:11032"/>
        <dbReference type="ChEBI" id="CHEBI:7896"/>
        <dbReference type="ChEBI" id="CHEBI:15377"/>
        <dbReference type="ChEBI" id="CHEBI:15378"/>
        <dbReference type="ChEBI" id="CHEBI:29950"/>
        <dbReference type="ChEBI" id="CHEBI:74151"/>
        <dbReference type="EC" id="3.1.2.22"/>
    </reaction>
</comment>
<evidence type="ECO:0000256" key="12">
    <source>
        <dbReference type="ARBA" id="ARBA00029392"/>
    </source>
</evidence>
<dbReference type="AlphaFoldDB" id="A0AAD5XU74"/>
<accession>A0AAD5XU74</accession>
<keyword evidence="10" id="KW-0443">Lipid metabolism</keyword>
<dbReference type="Pfam" id="PF02230">
    <property type="entry name" value="Abhydrolase_2"/>
    <property type="match status" value="1"/>
</dbReference>
<protein>
    <recommendedName>
        <fullName evidence="5">Acyl-protein thioesterase 1</fullName>
        <ecNumber evidence="4">3.1.2.22</ecNumber>
    </recommendedName>
    <alternativeName>
        <fullName evidence="13">Palmitoyl-protein hydrolase</fullName>
    </alternativeName>
</protein>
<evidence type="ECO:0000256" key="13">
    <source>
        <dbReference type="ARBA" id="ARBA00031195"/>
    </source>
</evidence>
<dbReference type="GO" id="GO:0006631">
    <property type="term" value="P:fatty acid metabolic process"/>
    <property type="evidence" value="ECO:0007669"/>
    <property type="project" value="UniProtKB-KW"/>
</dbReference>
<evidence type="ECO:0000256" key="9">
    <source>
        <dbReference type="ARBA" id="ARBA00022832"/>
    </source>
</evidence>
<name>A0AAD5XU74_9FUNG</name>
<evidence type="ECO:0000256" key="1">
    <source>
        <dbReference type="ARBA" id="ARBA00004123"/>
    </source>
</evidence>
<evidence type="ECO:0000256" key="2">
    <source>
        <dbReference type="ARBA" id="ARBA00004496"/>
    </source>
</evidence>
<evidence type="ECO:0000256" key="5">
    <source>
        <dbReference type="ARBA" id="ARBA00014923"/>
    </source>
</evidence>
<sequence length="228" mass="25414">MSSLPAKILNAKTQHTATVIFLHGLGDSGHGWAPVAEMLQPHMKHVKFILPHAPNKPVSLNSGMLMPSWYDIYSLTDRDGRQDEEGLLDSVKEVRNFVTKEIDSGIPSERIVVSGFSQGCAVALLYAALAPFKHAGFMGLSGYIPLEKKLIATEGNFLKKLNFQTPVQLYHGEADQVVQLQWGRNSYELLKKLGFEKVNFTTYKDMAHSSSDEEIRDVANFLKKVLPE</sequence>
<evidence type="ECO:0000313" key="17">
    <source>
        <dbReference type="Proteomes" id="UP001211065"/>
    </source>
</evidence>
<evidence type="ECO:0000259" key="15">
    <source>
        <dbReference type="Pfam" id="PF02230"/>
    </source>
</evidence>
<evidence type="ECO:0000313" key="16">
    <source>
        <dbReference type="EMBL" id="KAJ3215023.1"/>
    </source>
</evidence>
<comment type="caution">
    <text evidence="16">The sequence shown here is derived from an EMBL/GenBank/DDBJ whole genome shotgun (WGS) entry which is preliminary data.</text>
</comment>
<organism evidence="16 17">
    <name type="scientific">Clydaea vesicula</name>
    <dbReference type="NCBI Taxonomy" id="447962"/>
    <lineage>
        <taxon>Eukaryota</taxon>
        <taxon>Fungi</taxon>
        <taxon>Fungi incertae sedis</taxon>
        <taxon>Chytridiomycota</taxon>
        <taxon>Chytridiomycota incertae sedis</taxon>
        <taxon>Chytridiomycetes</taxon>
        <taxon>Lobulomycetales</taxon>
        <taxon>Lobulomycetaceae</taxon>
        <taxon>Clydaea</taxon>
    </lineage>
</organism>
<dbReference type="Proteomes" id="UP001211065">
    <property type="component" value="Unassembled WGS sequence"/>
</dbReference>
<keyword evidence="7" id="KW-0963">Cytoplasm</keyword>
<dbReference type="InterPro" id="IPR050565">
    <property type="entry name" value="LYPA1-2/EST-like"/>
</dbReference>
<dbReference type="InterPro" id="IPR003140">
    <property type="entry name" value="PLipase/COase/thioEstase"/>
</dbReference>
<dbReference type="EMBL" id="JADGJW010000575">
    <property type="protein sequence ID" value="KAJ3215023.1"/>
    <property type="molecule type" value="Genomic_DNA"/>
</dbReference>
<keyword evidence="9" id="KW-0276">Fatty acid metabolism</keyword>
<evidence type="ECO:0000256" key="3">
    <source>
        <dbReference type="ARBA" id="ARBA00006499"/>
    </source>
</evidence>
<proteinExistence type="inferred from homology"/>
<dbReference type="GO" id="GO:0052689">
    <property type="term" value="F:carboxylic ester hydrolase activity"/>
    <property type="evidence" value="ECO:0007669"/>
    <property type="project" value="UniProtKB-KW"/>
</dbReference>
<gene>
    <name evidence="16" type="ORF">HK099_006558</name>
</gene>
<keyword evidence="11" id="KW-0539">Nucleus</keyword>
<dbReference type="Gene3D" id="3.40.50.1820">
    <property type="entry name" value="alpha/beta hydrolase"/>
    <property type="match status" value="1"/>
</dbReference>
<keyword evidence="8" id="KW-0378">Hydrolase</keyword>
<keyword evidence="6" id="KW-0719">Serine esterase</keyword>
<keyword evidence="17" id="KW-1185">Reference proteome</keyword>
<dbReference type="GO" id="GO:0005737">
    <property type="term" value="C:cytoplasm"/>
    <property type="evidence" value="ECO:0007669"/>
    <property type="project" value="UniProtKB-SubCell"/>
</dbReference>
<evidence type="ECO:0000256" key="6">
    <source>
        <dbReference type="ARBA" id="ARBA00022487"/>
    </source>
</evidence>
<reference evidence="16" key="1">
    <citation type="submission" date="2020-05" db="EMBL/GenBank/DDBJ databases">
        <title>Phylogenomic resolution of chytrid fungi.</title>
        <authorList>
            <person name="Stajich J.E."/>
            <person name="Amses K."/>
            <person name="Simmons R."/>
            <person name="Seto K."/>
            <person name="Myers J."/>
            <person name="Bonds A."/>
            <person name="Quandt C.A."/>
            <person name="Barry K."/>
            <person name="Liu P."/>
            <person name="Grigoriev I."/>
            <person name="Longcore J.E."/>
            <person name="James T.Y."/>
        </authorList>
    </citation>
    <scope>NUCLEOTIDE SEQUENCE</scope>
    <source>
        <strain evidence="16">JEL0476</strain>
    </source>
</reference>
<dbReference type="InterPro" id="IPR029058">
    <property type="entry name" value="AB_hydrolase_fold"/>
</dbReference>
<evidence type="ECO:0000256" key="14">
    <source>
        <dbReference type="ARBA" id="ARBA00047337"/>
    </source>
</evidence>
<evidence type="ECO:0000256" key="11">
    <source>
        <dbReference type="ARBA" id="ARBA00023242"/>
    </source>
</evidence>
<comment type="function">
    <text evidence="12">Hydrolyzes fatty acids from S-acylated cysteine residues in proteins with a strong preference for palmitoylated G-alpha proteins over other acyl substrates. Mediates the deacylation of G-alpha proteins such as GPA1 in vivo, but has weak or no activity toward palmitoylated Ras proteins. Has weak lysophospholipase activity in vitro; however such activity may not exist in vivo.</text>
</comment>
<dbReference type="FunFam" id="3.40.50.1820:FF:000276">
    <property type="entry name" value="Acyl-protein thioesterase 1"/>
    <property type="match status" value="1"/>
</dbReference>
<dbReference type="GO" id="GO:0005634">
    <property type="term" value="C:nucleus"/>
    <property type="evidence" value="ECO:0007669"/>
    <property type="project" value="UniProtKB-SubCell"/>
</dbReference>